<feature type="domain" description="HTH lysR-type" evidence="5">
    <location>
        <begin position="13"/>
        <end position="70"/>
    </location>
</feature>
<keyword evidence="4" id="KW-0804">Transcription</keyword>
<dbReference type="GO" id="GO:0003700">
    <property type="term" value="F:DNA-binding transcription factor activity"/>
    <property type="evidence" value="ECO:0007669"/>
    <property type="project" value="InterPro"/>
</dbReference>
<keyword evidence="2" id="KW-0805">Transcription regulation</keyword>
<dbReference type="Gene3D" id="1.10.10.10">
    <property type="entry name" value="Winged helix-like DNA-binding domain superfamily/Winged helix DNA-binding domain"/>
    <property type="match status" value="1"/>
</dbReference>
<accession>A0A0K1XE19</accession>
<dbReference type="SUPFAM" id="SSF53850">
    <property type="entry name" value="Periplasmic binding protein-like II"/>
    <property type="match status" value="1"/>
</dbReference>
<dbReference type="EMBL" id="CP012365">
    <property type="protein sequence ID" value="AKX59417.1"/>
    <property type="molecule type" value="Genomic_DNA"/>
</dbReference>
<dbReference type="RefSeq" id="WP_053100595.1">
    <property type="nucleotide sequence ID" value="NZ_CP012363.1"/>
</dbReference>
<dbReference type="InterPro" id="IPR036388">
    <property type="entry name" value="WH-like_DNA-bd_sf"/>
</dbReference>
<dbReference type="PROSITE" id="PS50931">
    <property type="entry name" value="HTH_LYSR"/>
    <property type="match status" value="1"/>
</dbReference>
<evidence type="ECO:0000313" key="7">
    <source>
        <dbReference type="Proteomes" id="UP000063953"/>
    </source>
</evidence>
<dbReference type="CDD" id="cd05466">
    <property type="entry name" value="PBP2_LTTR_substrate"/>
    <property type="match status" value="1"/>
</dbReference>
<keyword evidence="7" id="KW-1185">Reference proteome</keyword>
<dbReference type="STRING" id="1697053.AKN87_07840"/>
<evidence type="ECO:0000256" key="2">
    <source>
        <dbReference type="ARBA" id="ARBA00023015"/>
    </source>
</evidence>
<dbReference type="InterPro" id="IPR005119">
    <property type="entry name" value="LysR_subst-bd"/>
</dbReference>
<proteinExistence type="inferred from homology"/>
<reference evidence="6 7" key="1">
    <citation type="journal article" date="2015" name="Genome Announc.">
        <title>Genome Sequences of Oblitimonas alkaliphila gen. nov. sp. nov. (Proposed), a Novel Bacterium of the Pseudomonadaceae Family.</title>
        <authorList>
            <person name="Lauer A.C."/>
            <person name="Nicholson A.C."/>
            <person name="Humrighouse B.W."/>
            <person name="Emery B."/>
            <person name="Drobish A."/>
            <person name="Juieng P."/>
            <person name="Loparev V."/>
            <person name="McQuiston J.R."/>
        </authorList>
    </citation>
    <scope>NUCLEOTIDE SEQUENCE [LARGE SCALE GENOMIC DNA]</scope>
    <source>
        <strain evidence="6 7">E5571</strain>
    </source>
</reference>
<comment type="similarity">
    <text evidence="1">Belongs to the LysR transcriptional regulatory family.</text>
</comment>
<dbReference type="Proteomes" id="UP000063953">
    <property type="component" value="Chromosome"/>
</dbReference>
<gene>
    <name evidence="6" type="ORF">AKN88_05325</name>
</gene>
<evidence type="ECO:0000256" key="3">
    <source>
        <dbReference type="ARBA" id="ARBA00023125"/>
    </source>
</evidence>
<name>A0A0K1XE19_9GAMM</name>
<evidence type="ECO:0000259" key="5">
    <source>
        <dbReference type="PROSITE" id="PS50931"/>
    </source>
</evidence>
<dbReference type="AlphaFoldDB" id="A0A0K1XE19"/>
<evidence type="ECO:0000256" key="1">
    <source>
        <dbReference type="ARBA" id="ARBA00009437"/>
    </source>
</evidence>
<keyword evidence="3" id="KW-0238">DNA-binding</keyword>
<dbReference type="PANTHER" id="PTHR30126">
    <property type="entry name" value="HTH-TYPE TRANSCRIPTIONAL REGULATOR"/>
    <property type="match status" value="1"/>
</dbReference>
<dbReference type="PANTHER" id="PTHR30126:SF98">
    <property type="entry name" value="HTH-TYPE TRANSCRIPTIONAL ACTIVATOR BAUR"/>
    <property type="match status" value="1"/>
</dbReference>
<dbReference type="InterPro" id="IPR036390">
    <property type="entry name" value="WH_DNA-bd_sf"/>
</dbReference>
<dbReference type="InterPro" id="IPR000847">
    <property type="entry name" value="LysR_HTH_N"/>
</dbReference>
<dbReference type="PATRIC" id="fig|1698447.3.peg.1539"/>
<dbReference type="SUPFAM" id="SSF46785">
    <property type="entry name" value="Winged helix' DNA-binding domain"/>
    <property type="match status" value="1"/>
</dbReference>
<organism evidence="6 7">
    <name type="scientific">Thiopseudomonas alkaliphila</name>
    <dbReference type="NCBI Taxonomy" id="1697053"/>
    <lineage>
        <taxon>Bacteria</taxon>
        <taxon>Pseudomonadati</taxon>
        <taxon>Pseudomonadota</taxon>
        <taxon>Gammaproteobacteria</taxon>
        <taxon>Pseudomonadales</taxon>
        <taxon>Pseudomonadaceae</taxon>
        <taxon>Thiopseudomonas</taxon>
    </lineage>
</organism>
<sequence length="302" mass="33451">MKTIKVLNQVSDFELRLLRVFKVVVESGGFSAAESALGITKSAISQHMSDLEKRLGLRLCQRGRSGFALTDEGAEVLLATRSLLSSIEDFRSEINQLNKKLKGELNIGMVNNLVTQPQMIISKALSQLQEQSDGVKINVSMSTPGAIAKGLFDGRLHVGVIPWTTTLSGLEYNELYVEKSSLYCSKDHPLAHKKQITKKDLLEADAVVPRYPMTEHAIAMHKMLTCTATATDREGIAFLILTGTYIGFLPDHYASQWVTRGDLTPLDVGSKHFSTPLAVVTRQGRRANSVLERFLSFIEYEH</sequence>
<evidence type="ECO:0000313" key="6">
    <source>
        <dbReference type="EMBL" id="AKX59417.1"/>
    </source>
</evidence>
<evidence type="ECO:0000256" key="4">
    <source>
        <dbReference type="ARBA" id="ARBA00023163"/>
    </source>
</evidence>
<protein>
    <submittedName>
        <fullName evidence="6">LuxR family transcriptional regulator</fullName>
    </submittedName>
</protein>
<dbReference type="Pfam" id="PF00126">
    <property type="entry name" value="HTH_1"/>
    <property type="match status" value="1"/>
</dbReference>
<dbReference type="Pfam" id="PF03466">
    <property type="entry name" value="LysR_substrate"/>
    <property type="match status" value="1"/>
</dbReference>
<dbReference type="Gene3D" id="3.40.190.10">
    <property type="entry name" value="Periplasmic binding protein-like II"/>
    <property type="match status" value="2"/>
</dbReference>
<dbReference type="GO" id="GO:0000976">
    <property type="term" value="F:transcription cis-regulatory region binding"/>
    <property type="evidence" value="ECO:0007669"/>
    <property type="project" value="TreeGrafter"/>
</dbReference>